<dbReference type="SUPFAM" id="SSF48008">
    <property type="entry name" value="GntR ligand-binding domain-like"/>
    <property type="match status" value="1"/>
</dbReference>
<dbReference type="SMART" id="SM00895">
    <property type="entry name" value="FCD"/>
    <property type="match status" value="1"/>
</dbReference>
<evidence type="ECO:0000256" key="3">
    <source>
        <dbReference type="ARBA" id="ARBA00023163"/>
    </source>
</evidence>
<dbReference type="InterPro" id="IPR011711">
    <property type="entry name" value="GntR_C"/>
</dbReference>
<keyword evidence="7" id="KW-1185">Reference proteome</keyword>
<evidence type="ECO:0000313" key="6">
    <source>
        <dbReference type="EMBL" id="BDW85461.1"/>
    </source>
</evidence>
<dbReference type="InterPro" id="IPR000524">
    <property type="entry name" value="Tscrpt_reg_HTH_GntR"/>
</dbReference>
<proteinExistence type="predicted"/>
<dbReference type="Gene3D" id="1.20.120.530">
    <property type="entry name" value="GntR ligand-binding domain-like"/>
    <property type="match status" value="1"/>
</dbReference>
<organism evidence="6 7">
    <name type="scientific">Roseicyclus marinus</name>
    <dbReference type="NCBI Taxonomy" id="2161673"/>
    <lineage>
        <taxon>Bacteria</taxon>
        <taxon>Pseudomonadati</taxon>
        <taxon>Pseudomonadota</taxon>
        <taxon>Alphaproteobacteria</taxon>
        <taxon>Rhodobacterales</taxon>
        <taxon>Roseobacteraceae</taxon>
        <taxon>Roseicyclus</taxon>
    </lineage>
</organism>
<dbReference type="EMBL" id="AP027266">
    <property type="protein sequence ID" value="BDW85461.1"/>
    <property type="molecule type" value="Genomic_DNA"/>
</dbReference>
<dbReference type="Pfam" id="PF07729">
    <property type="entry name" value="FCD"/>
    <property type="match status" value="1"/>
</dbReference>
<dbReference type="InterPro" id="IPR036390">
    <property type="entry name" value="WH_DNA-bd_sf"/>
</dbReference>
<dbReference type="CDD" id="cd07377">
    <property type="entry name" value="WHTH_GntR"/>
    <property type="match status" value="1"/>
</dbReference>
<feature type="compositionally biased region" description="Low complexity" evidence="4">
    <location>
        <begin position="233"/>
        <end position="245"/>
    </location>
</feature>
<dbReference type="Proteomes" id="UP001337723">
    <property type="component" value="Chromosome"/>
</dbReference>
<dbReference type="PRINTS" id="PR00035">
    <property type="entry name" value="HTHGNTR"/>
</dbReference>
<evidence type="ECO:0000256" key="1">
    <source>
        <dbReference type="ARBA" id="ARBA00023015"/>
    </source>
</evidence>
<evidence type="ECO:0000259" key="5">
    <source>
        <dbReference type="PROSITE" id="PS50949"/>
    </source>
</evidence>
<evidence type="ECO:0000256" key="4">
    <source>
        <dbReference type="SAM" id="MobiDB-lite"/>
    </source>
</evidence>
<dbReference type="PANTHER" id="PTHR43537:SF24">
    <property type="entry name" value="GLUCONATE OPERON TRANSCRIPTIONAL REPRESSOR"/>
    <property type="match status" value="1"/>
</dbReference>
<dbReference type="PANTHER" id="PTHR43537">
    <property type="entry name" value="TRANSCRIPTIONAL REGULATOR, GNTR FAMILY"/>
    <property type="match status" value="1"/>
</dbReference>
<accession>A0AA48HJP3</accession>
<dbReference type="KEGG" id="rmai:MACH21_16380"/>
<dbReference type="InterPro" id="IPR008920">
    <property type="entry name" value="TF_FadR/GntR_C"/>
</dbReference>
<reference evidence="6 7" key="1">
    <citation type="submission" date="2023-01" db="EMBL/GenBank/DDBJ databases">
        <title>Complete genome sequence of Roseicyclus marinus strain Dej080120_10.</title>
        <authorList>
            <person name="Ueki S."/>
            <person name="Maruyama F."/>
        </authorList>
    </citation>
    <scope>NUCLEOTIDE SEQUENCE [LARGE SCALE GENOMIC DNA]</scope>
    <source>
        <strain evidence="6 7">Dej080120_10</strain>
    </source>
</reference>
<gene>
    <name evidence="6" type="ORF">MACH21_16380</name>
</gene>
<dbReference type="SUPFAM" id="SSF46785">
    <property type="entry name" value="Winged helix' DNA-binding domain"/>
    <property type="match status" value="1"/>
</dbReference>
<sequence length="258" mass="27919">MDLKQDIRESLARRRQRPLVLEVRDALEEMILIGEIAAGERLNEAALAEQLGVSRGPVREAARSLEREGLVEAVANEGVYVRRLSPRDGLELYDLRAMIAGYLCAAVAEAGDPEIALELQDFHAAMGRAMEAGAEAEYFDLNLAFHDRIAEAAGLPRARALYVSLGKEVRLMRLKVLTGPEALRQSYREHARIVEAIAVGDGEGARTAGAAHHASGKKRLLDRLRQEGGACHAPAGHAVPAPGEGRAVEPKTDLGRIT</sequence>
<dbReference type="PROSITE" id="PS50949">
    <property type="entry name" value="HTH_GNTR"/>
    <property type="match status" value="1"/>
</dbReference>
<keyword evidence="3" id="KW-0804">Transcription</keyword>
<dbReference type="SMART" id="SM00345">
    <property type="entry name" value="HTH_GNTR"/>
    <property type="match status" value="1"/>
</dbReference>
<dbReference type="Pfam" id="PF00392">
    <property type="entry name" value="GntR"/>
    <property type="match status" value="1"/>
</dbReference>
<dbReference type="GO" id="GO:0003700">
    <property type="term" value="F:DNA-binding transcription factor activity"/>
    <property type="evidence" value="ECO:0007669"/>
    <property type="project" value="InterPro"/>
</dbReference>
<dbReference type="Gene3D" id="1.10.10.10">
    <property type="entry name" value="Winged helix-like DNA-binding domain superfamily/Winged helix DNA-binding domain"/>
    <property type="match status" value="1"/>
</dbReference>
<evidence type="ECO:0000256" key="2">
    <source>
        <dbReference type="ARBA" id="ARBA00023125"/>
    </source>
</evidence>
<keyword evidence="2" id="KW-0238">DNA-binding</keyword>
<feature type="region of interest" description="Disordered" evidence="4">
    <location>
        <begin position="233"/>
        <end position="258"/>
    </location>
</feature>
<dbReference type="InterPro" id="IPR036388">
    <property type="entry name" value="WH-like_DNA-bd_sf"/>
</dbReference>
<keyword evidence="1" id="KW-0805">Transcription regulation</keyword>
<protein>
    <recommendedName>
        <fullName evidence="5">HTH gntR-type domain-containing protein</fullName>
    </recommendedName>
</protein>
<dbReference type="RefSeq" id="WP_338276326.1">
    <property type="nucleotide sequence ID" value="NZ_AP027266.1"/>
</dbReference>
<feature type="domain" description="HTH gntR-type" evidence="5">
    <location>
        <begin position="17"/>
        <end position="84"/>
    </location>
</feature>
<dbReference type="GO" id="GO:0003677">
    <property type="term" value="F:DNA binding"/>
    <property type="evidence" value="ECO:0007669"/>
    <property type="project" value="UniProtKB-KW"/>
</dbReference>
<dbReference type="AlphaFoldDB" id="A0AA48HJP3"/>
<name>A0AA48HJP3_9RHOB</name>
<evidence type="ECO:0000313" key="7">
    <source>
        <dbReference type="Proteomes" id="UP001337723"/>
    </source>
</evidence>
<feature type="compositionally biased region" description="Basic and acidic residues" evidence="4">
    <location>
        <begin position="246"/>
        <end position="258"/>
    </location>
</feature>